<evidence type="ECO:0000313" key="1">
    <source>
        <dbReference type="EMBL" id="MBI4726171.1"/>
    </source>
</evidence>
<dbReference type="AlphaFoldDB" id="A0A933MKA8"/>
<name>A0A933MKA8_UNCT6</name>
<organism evidence="1 2">
    <name type="scientific">candidate division TA06 bacterium</name>
    <dbReference type="NCBI Taxonomy" id="2250710"/>
    <lineage>
        <taxon>Bacteria</taxon>
        <taxon>Bacteria division TA06</taxon>
    </lineage>
</organism>
<reference evidence="1" key="1">
    <citation type="submission" date="2020-07" db="EMBL/GenBank/DDBJ databases">
        <title>Huge and variable diversity of episymbiotic CPR bacteria and DPANN archaea in groundwater ecosystems.</title>
        <authorList>
            <person name="He C.Y."/>
            <person name="Keren R."/>
            <person name="Whittaker M."/>
            <person name="Farag I.F."/>
            <person name="Doudna J."/>
            <person name="Cate J.H.D."/>
            <person name="Banfield J.F."/>
        </authorList>
    </citation>
    <scope>NUCLEOTIDE SEQUENCE</scope>
    <source>
        <strain evidence="1">NC_groundwater_1520_Pr4_B-0.1um_53_5</strain>
    </source>
</reference>
<sequence>MSAKRIIAAGSVLLWVLFISVSSVSRLAAQVPKSEKEIPVFPGAVRDTDKESALKSEQGGEISPNVRSGVLKVYKTSASPEEVFRFYLQKIGAKEGAPDIDPRGLERGAISPVVHRIDYYTDEDFDDANYEPEGCFSGSGLTQHTGTWMKQSLMKNRKPRAPGKWIEAGWISWYQKESNNDLTTFYINIMDESLVLAPKKYATATSIRITATTEKSEEAVREETEVQMDKEVEERAKSLKSKPPTAKDLGAPVYPGAKFNADASAGMSAGNDYAMYLYLTTDPPSKVAAFYGQKLKIKPAAQGGRYMIPLKGKLPMPDEGIVIEPNTMFGGSAKTVITIQKMTGKREE</sequence>
<comment type="caution">
    <text evidence="1">The sequence shown here is derived from an EMBL/GenBank/DDBJ whole genome shotgun (WGS) entry which is preliminary data.</text>
</comment>
<gene>
    <name evidence="1" type="ORF">HY768_02930</name>
</gene>
<accession>A0A933MKA8</accession>
<protein>
    <submittedName>
        <fullName evidence="1">Uncharacterized protein</fullName>
    </submittedName>
</protein>
<evidence type="ECO:0000313" key="2">
    <source>
        <dbReference type="Proteomes" id="UP000736328"/>
    </source>
</evidence>
<dbReference type="EMBL" id="JACQXR010000034">
    <property type="protein sequence ID" value="MBI4726171.1"/>
    <property type="molecule type" value="Genomic_DNA"/>
</dbReference>
<dbReference type="Proteomes" id="UP000736328">
    <property type="component" value="Unassembled WGS sequence"/>
</dbReference>
<proteinExistence type="predicted"/>